<evidence type="ECO:0000313" key="3">
    <source>
        <dbReference type="Proteomes" id="UP001055658"/>
    </source>
</evidence>
<accession>A0ABY4VGF7</accession>
<feature type="transmembrane region" description="Helical" evidence="1">
    <location>
        <begin position="182"/>
        <end position="208"/>
    </location>
</feature>
<organism evidence="2 3">
    <name type="scientific">Microbulbifer variabilis</name>
    <dbReference type="NCBI Taxonomy" id="266805"/>
    <lineage>
        <taxon>Bacteria</taxon>
        <taxon>Pseudomonadati</taxon>
        <taxon>Pseudomonadota</taxon>
        <taxon>Gammaproteobacteria</taxon>
        <taxon>Cellvibrionales</taxon>
        <taxon>Microbulbiferaceae</taxon>
        <taxon>Microbulbifer</taxon>
    </lineage>
</organism>
<keyword evidence="3" id="KW-1185">Reference proteome</keyword>
<keyword evidence="1" id="KW-0472">Membrane</keyword>
<protein>
    <submittedName>
        <fullName evidence="2">Uncharacterized protein</fullName>
    </submittedName>
</protein>
<sequence length="285" mass="31792">MTPDIFTDLKIQQMIKFCSTGYDVWGKIIKRDVSNNYVAGRDRSIEGQIYWNHLNSEVSCILAIHSFLREYLTSKVPASEISQLDAMKNSFLLTVVDYQRLCSTAHLAKNIDNKIEKNNALKKDRKINLGISTSSLASSIHDIPSKINGIVATILALKSLKQNLGAVDTSWSEHYRAVRRDFLAIASNIIGLFAPTAVGNTIIVAWMYSDIRDLKNFNKTGLELSENKQKLLDAAGKFSGDTSIGDFYTYVLVTALAEHYGFSPNNGIKYNPQHPHLNMAKVIMG</sequence>
<name>A0ABY4VGF7_9GAMM</name>
<dbReference type="EMBL" id="CP092418">
    <property type="protein sequence ID" value="USD23172.1"/>
    <property type="molecule type" value="Genomic_DNA"/>
</dbReference>
<gene>
    <name evidence="2" type="ORF">MJO52_08555</name>
</gene>
<keyword evidence="1" id="KW-0812">Transmembrane</keyword>
<reference evidence="2" key="1">
    <citation type="submission" date="2022-02" db="EMBL/GenBank/DDBJ databases">
        <title>Coral-associated bacteria.</title>
        <authorList>
            <person name="Tang K."/>
            <person name="Wang X."/>
        </authorList>
    </citation>
    <scope>NUCLEOTIDE SEQUENCE</scope>
    <source>
        <strain evidence="2">SCSIO 43006</strain>
    </source>
</reference>
<dbReference type="Proteomes" id="UP001055658">
    <property type="component" value="Chromosome"/>
</dbReference>
<keyword evidence="1" id="KW-1133">Transmembrane helix</keyword>
<proteinExistence type="predicted"/>
<evidence type="ECO:0000256" key="1">
    <source>
        <dbReference type="SAM" id="Phobius"/>
    </source>
</evidence>
<dbReference type="RefSeq" id="WP_252085518.1">
    <property type="nucleotide sequence ID" value="NZ_CP092418.1"/>
</dbReference>
<evidence type="ECO:0000313" key="2">
    <source>
        <dbReference type="EMBL" id="USD23172.1"/>
    </source>
</evidence>